<dbReference type="PANTHER" id="PTHR30255">
    <property type="entry name" value="SINGLE-STRANDED-DNA-SPECIFIC EXONUCLEASE RECJ"/>
    <property type="match status" value="1"/>
</dbReference>
<keyword evidence="4" id="KW-0378">Hydrolase</keyword>
<evidence type="ECO:0000259" key="8">
    <source>
        <dbReference type="Pfam" id="PF02272"/>
    </source>
</evidence>
<organism evidence="10 11">
    <name type="scientific">Candidatus Doudnabacteria bacterium RIFCSPLOWO2_02_FULL_48_13</name>
    <dbReference type="NCBI Taxonomy" id="1817845"/>
    <lineage>
        <taxon>Bacteria</taxon>
        <taxon>Candidatus Doudnaibacteriota</taxon>
    </lineage>
</organism>
<feature type="domain" description="DDH" evidence="7">
    <location>
        <begin position="69"/>
        <end position="229"/>
    </location>
</feature>
<feature type="domain" description="RecJ OB" evidence="9">
    <location>
        <begin position="453"/>
        <end position="559"/>
    </location>
</feature>
<dbReference type="GO" id="GO:0003676">
    <property type="term" value="F:nucleic acid binding"/>
    <property type="evidence" value="ECO:0007669"/>
    <property type="project" value="InterPro"/>
</dbReference>
<keyword evidence="6" id="KW-0175">Coiled coil</keyword>
<dbReference type="Gene3D" id="3.10.310.30">
    <property type="match status" value="1"/>
</dbReference>
<protein>
    <recommendedName>
        <fullName evidence="2">Single-stranded-DNA-specific exonuclease RecJ</fullName>
    </recommendedName>
</protein>
<dbReference type="InterPro" id="IPR038763">
    <property type="entry name" value="DHH_sf"/>
</dbReference>
<feature type="coiled-coil region" evidence="6">
    <location>
        <begin position="303"/>
        <end position="337"/>
    </location>
</feature>
<dbReference type="InterPro" id="IPR004610">
    <property type="entry name" value="RecJ"/>
</dbReference>
<dbReference type="SUPFAM" id="SSF64182">
    <property type="entry name" value="DHH phosphoesterases"/>
    <property type="match status" value="1"/>
</dbReference>
<dbReference type="NCBIfam" id="TIGR00644">
    <property type="entry name" value="recJ"/>
    <property type="match status" value="1"/>
</dbReference>
<evidence type="ECO:0000313" key="10">
    <source>
        <dbReference type="EMBL" id="OGE99979.1"/>
    </source>
</evidence>
<dbReference type="Pfam" id="PF17768">
    <property type="entry name" value="RecJ_OB"/>
    <property type="match status" value="1"/>
</dbReference>
<feature type="domain" description="DHHA1" evidence="8">
    <location>
        <begin position="345"/>
        <end position="438"/>
    </location>
</feature>
<dbReference type="InterPro" id="IPR001667">
    <property type="entry name" value="DDH_dom"/>
</dbReference>
<gene>
    <name evidence="10" type="ORF">A3J05_02115</name>
</gene>
<dbReference type="InterPro" id="IPR003156">
    <property type="entry name" value="DHHA1_dom"/>
</dbReference>
<comment type="similarity">
    <text evidence="1">Belongs to the RecJ family.</text>
</comment>
<dbReference type="Proteomes" id="UP000177235">
    <property type="component" value="Unassembled WGS sequence"/>
</dbReference>
<dbReference type="GO" id="GO:0008409">
    <property type="term" value="F:5'-3' exonuclease activity"/>
    <property type="evidence" value="ECO:0007669"/>
    <property type="project" value="InterPro"/>
</dbReference>
<accession>A0A1F5QCS2</accession>
<dbReference type="Pfam" id="PF02272">
    <property type="entry name" value="DHHA1"/>
    <property type="match status" value="1"/>
</dbReference>
<evidence type="ECO:0000259" key="7">
    <source>
        <dbReference type="Pfam" id="PF01368"/>
    </source>
</evidence>
<dbReference type="InterPro" id="IPR041122">
    <property type="entry name" value="RecJ_OB"/>
</dbReference>
<evidence type="ECO:0000313" key="11">
    <source>
        <dbReference type="Proteomes" id="UP000177235"/>
    </source>
</evidence>
<dbReference type="EMBL" id="MFFF01000005">
    <property type="protein sequence ID" value="OGE99979.1"/>
    <property type="molecule type" value="Genomic_DNA"/>
</dbReference>
<evidence type="ECO:0000256" key="5">
    <source>
        <dbReference type="ARBA" id="ARBA00022839"/>
    </source>
</evidence>
<dbReference type="PANTHER" id="PTHR30255:SF2">
    <property type="entry name" value="SINGLE-STRANDED-DNA-SPECIFIC EXONUCLEASE RECJ"/>
    <property type="match status" value="1"/>
</dbReference>
<dbReference type="GO" id="GO:0006281">
    <property type="term" value="P:DNA repair"/>
    <property type="evidence" value="ECO:0007669"/>
    <property type="project" value="InterPro"/>
</dbReference>
<dbReference type="Pfam" id="PF01368">
    <property type="entry name" value="DHH"/>
    <property type="match status" value="1"/>
</dbReference>
<dbReference type="GO" id="GO:0006310">
    <property type="term" value="P:DNA recombination"/>
    <property type="evidence" value="ECO:0007669"/>
    <property type="project" value="InterPro"/>
</dbReference>
<evidence type="ECO:0000256" key="3">
    <source>
        <dbReference type="ARBA" id="ARBA00022722"/>
    </source>
</evidence>
<evidence type="ECO:0000256" key="2">
    <source>
        <dbReference type="ARBA" id="ARBA00019841"/>
    </source>
</evidence>
<evidence type="ECO:0000259" key="9">
    <source>
        <dbReference type="Pfam" id="PF17768"/>
    </source>
</evidence>
<keyword evidence="5 10" id="KW-0269">Exonuclease</keyword>
<name>A0A1F5QCS2_9BACT</name>
<evidence type="ECO:0000256" key="4">
    <source>
        <dbReference type="ARBA" id="ARBA00022801"/>
    </source>
</evidence>
<comment type="caution">
    <text evidence="10">The sequence shown here is derived from an EMBL/GenBank/DDBJ whole genome shotgun (WGS) entry which is preliminary data.</text>
</comment>
<evidence type="ECO:0000256" key="1">
    <source>
        <dbReference type="ARBA" id="ARBA00005915"/>
    </source>
</evidence>
<proteinExistence type="inferred from homology"/>
<evidence type="ECO:0000256" key="6">
    <source>
        <dbReference type="SAM" id="Coils"/>
    </source>
</evidence>
<sequence length="566" mass="63372">MAKRVWKIRLNTKSESILGSLFEARGLASDEQIKFFFDPQYQDHHDPFMIKDMEKAVTRIKKVCEENKKITIYADYDADAVTAAAVLLRFFKQCGYQNINYYIPDRFTEGYGMNQDAITVLKERGTNLIITVDCGINAFESVLKANELGIDVVITDHHQLTPHPLKGEGALPEAAAVVNPHRPDDPYPFKGLTGVGVAFKLVQGLLKAGVFTVPPGWEKWLLDFVAIGTVADCQSVLGENRIFVKWGLYVLGKSRWIGLKKLLQMAGIDRSEMDTYKIGYIIAPRINAAGRMEHADAALKLLLTDDEMEAEALAQNLERLNRTRQEQTQRILSEAREQMILLGDQKILLAAGEGWHKGIVGLVAGKLTEEFYRPVLVMDKTAEEATGSARSIGNFNIIEAIGHSKEILVKYGGHPQAAGFTLRSEHIETFRRNLLEYAETSLTDEDLFQVLHYDALVRLEQVTPEFIEFICKFEPTGQGNPKPRFLLSGLKVQKISAIGQDGKHLRLHVSSEKQTIGCIGFGMGHLAAKFAEGSLVDVICEPQFNEWNGQRSIQLRLVDMDLHEPC</sequence>
<dbReference type="Gene3D" id="3.90.1640.30">
    <property type="match status" value="1"/>
</dbReference>
<keyword evidence="3" id="KW-0540">Nuclease</keyword>
<dbReference type="InterPro" id="IPR051673">
    <property type="entry name" value="SSDNA_exonuclease_RecJ"/>
</dbReference>
<reference evidence="10 11" key="1">
    <citation type="journal article" date="2016" name="Nat. Commun.">
        <title>Thousands of microbial genomes shed light on interconnected biogeochemical processes in an aquifer system.</title>
        <authorList>
            <person name="Anantharaman K."/>
            <person name="Brown C.T."/>
            <person name="Hug L.A."/>
            <person name="Sharon I."/>
            <person name="Castelle C.J."/>
            <person name="Probst A.J."/>
            <person name="Thomas B.C."/>
            <person name="Singh A."/>
            <person name="Wilkins M.J."/>
            <person name="Karaoz U."/>
            <person name="Brodie E.L."/>
            <person name="Williams K.H."/>
            <person name="Hubbard S.S."/>
            <person name="Banfield J.F."/>
        </authorList>
    </citation>
    <scope>NUCLEOTIDE SEQUENCE [LARGE SCALE GENOMIC DNA]</scope>
</reference>
<dbReference type="AlphaFoldDB" id="A0A1F5QCS2"/>